<comment type="caution">
    <text evidence="1">The sequence shown here is derived from an EMBL/GenBank/DDBJ whole genome shotgun (WGS) entry which is preliminary data.</text>
</comment>
<protein>
    <submittedName>
        <fullName evidence="1">Uncharacterized protein</fullName>
    </submittedName>
</protein>
<evidence type="ECO:0000313" key="2">
    <source>
        <dbReference type="Proteomes" id="UP000744980"/>
    </source>
</evidence>
<sequence>MTDQTKPAEAAKEKKIPVKLLRDVWTDEGERLVAGAETELPLTFAKKLIDEHKAKRNDPLPGESK</sequence>
<organism evidence="1 2">
    <name type="scientific">Ensifer canadensis</name>
    <dbReference type="NCBI Taxonomy" id="555315"/>
    <lineage>
        <taxon>Bacteria</taxon>
        <taxon>Pseudomonadati</taxon>
        <taxon>Pseudomonadota</taxon>
        <taxon>Alphaproteobacteria</taxon>
        <taxon>Hyphomicrobiales</taxon>
        <taxon>Rhizobiaceae</taxon>
        <taxon>Sinorhizobium/Ensifer group</taxon>
        <taxon>Ensifer</taxon>
    </lineage>
</organism>
<proteinExistence type="predicted"/>
<evidence type="ECO:0000313" key="1">
    <source>
        <dbReference type="EMBL" id="MBM3091607.1"/>
    </source>
</evidence>
<keyword evidence="2" id="KW-1185">Reference proteome</keyword>
<gene>
    <name evidence="1" type="ORF">GFB56_12350</name>
</gene>
<dbReference type="AlphaFoldDB" id="A0AAW4FHM2"/>
<name>A0AAW4FHM2_9HYPH</name>
<accession>A0AAW4FHM2</accession>
<reference evidence="1 2" key="1">
    <citation type="submission" date="2020-01" db="EMBL/GenBank/DDBJ databases">
        <title>Draft genome assembly of Ensifer adhaerens T173.</title>
        <authorList>
            <person name="Craig J.E."/>
            <person name="Stinchcombe J.R."/>
        </authorList>
    </citation>
    <scope>NUCLEOTIDE SEQUENCE [LARGE SCALE GENOMIC DNA]</scope>
    <source>
        <strain evidence="1 2">T173</strain>
    </source>
</reference>
<dbReference type="EMBL" id="WXFA01000006">
    <property type="protein sequence ID" value="MBM3091607.1"/>
    <property type="molecule type" value="Genomic_DNA"/>
</dbReference>
<dbReference type="Proteomes" id="UP000744980">
    <property type="component" value="Unassembled WGS sequence"/>
</dbReference>